<evidence type="ECO:0000313" key="4">
    <source>
        <dbReference type="EMBL" id="TVS27845.1"/>
    </source>
</evidence>
<dbReference type="InterPro" id="IPR005269">
    <property type="entry name" value="LOG"/>
</dbReference>
<dbReference type="EMBL" id="RXIR01000017">
    <property type="protein sequence ID" value="TVS27845.1"/>
    <property type="molecule type" value="Genomic_DNA"/>
</dbReference>
<reference evidence="4 5" key="1">
    <citation type="submission" date="2018-12" db="EMBL/GenBank/DDBJ databases">
        <title>Corynebacterium sanguinis sp. nov., a clinically-associated and environmental corynebacterium.</title>
        <authorList>
            <person name="Gonzales-Siles L."/>
            <person name="Jaen-Luchoro D."/>
            <person name="Cardew S."/>
            <person name="Inganas E."/>
            <person name="Ohlen M."/>
            <person name="Jensie-Markopolous S."/>
            <person name="Pinyeiro-Iglesias B."/>
            <person name="Molin K."/>
            <person name="Skovbjerg S."/>
            <person name="Svensson-Stadler L."/>
            <person name="Funke G."/>
            <person name="Moore E.R.B."/>
        </authorList>
    </citation>
    <scope>NUCLEOTIDE SEQUENCE [LARGE SCALE GENOMIC DNA]</scope>
    <source>
        <strain evidence="4 5">58734</strain>
    </source>
</reference>
<dbReference type="NCBIfam" id="TIGR00730">
    <property type="entry name" value="Rossman fold protein, TIGR00730 family"/>
    <property type="match status" value="1"/>
</dbReference>
<dbReference type="InterPro" id="IPR015797">
    <property type="entry name" value="NUDIX_hydrolase-like_dom_sf"/>
</dbReference>
<dbReference type="Pfam" id="PF03641">
    <property type="entry name" value="Lysine_decarbox"/>
    <property type="match status" value="1"/>
</dbReference>
<keyword evidence="2" id="KW-0378">Hydrolase</keyword>
<dbReference type="SUPFAM" id="SSF102405">
    <property type="entry name" value="MCP/YpsA-like"/>
    <property type="match status" value="1"/>
</dbReference>
<name>A0A6C1TW37_9CORY</name>
<dbReference type="InterPro" id="IPR000086">
    <property type="entry name" value="NUDIX_hydrolase_dom"/>
</dbReference>
<evidence type="ECO:0000256" key="2">
    <source>
        <dbReference type="ARBA" id="ARBA00022801"/>
    </source>
</evidence>
<dbReference type="Gene3D" id="3.90.79.10">
    <property type="entry name" value="Nucleoside Triphosphate Pyrophosphohydrolase"/>
    <property type="match status" value="1"/>
</dbReference>
<dbReference type="InterPro" id="IPR020084">
    <property type="entry name" value="NUDIX_hydrolase_CS"/>
</dbReference>
<dbReference type="GO" id="GO:0009691">
    <property type="term" value="P:cytokinin biosynthetic process"/>
    <property type="evidence" value="ECO:0007669"/>
    <property type="project" value="InterPro"/>
</dbReference>
<dbReference type="Pfam" id="PF00293">
    <property type="entry name" value="NUDIX"/>
    <property type="match status" value="1"/>
</dbReference>
<organism evidence="4 5">
    <name type="scientific">Corynebacterium sanguinis</name>
    <dbReference type="NCBI Taxonomy" id="2594913"/>
    <lineage>
        <taxon>Bacteria</taxon>
        <taxon>Bacillati</taxon>
        <taxon>Actinomycetota</taxon>
        <taxon>Actinomycetes</taxon>
        <taxon>Mycobacteriales</taxon>
        <taxon>Corynebacteriaceae</taxon>
        <taxon>Corynebacterium</taxon>
    </lineage>
</organism>
<dbReference type="SUPFAM" id="SSF55811">
    <property type="entry name" value="Nudix"/>
    <property type="match status" value="1"/>
</dbReference>
<accession>A0A6C1TW37</accession>
<dbReference type="PROSITE" id="PS00893">
    <property type="entry name" value="NUDIX_BOX"/>
    <property type="match status" value="1"/>
</dbReference>
<comment type="similarity">
    <text evidence="1">Belongs to the LOG family.</text>
</comment>
<dbReference type="Proteomes" id="UP000336646">
    <property type="component" value="Unassembled WGS sequence"/>
</dbReference>
<evidence type="ECO:0000259" key="3">
    <source>
        <dbReference type="PROSITE" id="PS51462"/>
    </source>
</evidence>
<comment type="caution">
    <text evidence="4">The sequence shown here is derived from an EMBL/GenBank/DDBJ whole genome shotgun (WGS) entry which is preliminary data.</text>
</comment>
<dbReference type="Gene3D" id="3.40.50.450">
    <property type="match status" value="1"/>
</dbReference>
<dbReference type="PANTHER" id="PTHR31223">
    <property type="entry name" value="LOG FAMILY PROTEIN YJL055W"/>
    <property type="match status" value="1"/>
</dbReference>
<sequence>MTLPQPIRVAALVIRDDAGRVLCVRKVGSPRFQLPGGKPEGDEPLINCALRETREEVGLNIDASGLGFVGVFTAEASNEPGFMVTGTVFIRKPAPGALHPVASGEIDEVRWVDPHHPGSTPLAPLLAGEIFPALRAREINAIAVFAGANLGSDPANAKLADALGAALARRGIALVYGGSRLGIMGRVAEATTSHNGNVIGVLTNHLAGHELRYEGLTRLEMVDTLAQRKARMAQLSDAVVALPGGTGTLDELFDQWTSQQLGYHSRPIGLLGVQFWSPFVSMIDHMVAQGFIRPTDRASLVLADDADMLIDGLRRWVRPVPRWT</sequence>
<dbReference type="PROSITE" id="PS51462">
    <property type="entry name" value="NUDIX"/>
    <property type="match status" value="1"/>
</dbReference>
<dbReference type="CDD" id="cd04690">
    <property type="entry name" value="NUDIX_Hydrolase"/>
    <property type="match status" value="1"/>
</dbReference>
<gene>
    <name evidence="4" type="ORF">EKI59_08345</name>
</gene>
<evidence type="ECO:0000256" key="1">
    <source>
        <dbReference type="ARBA" id="ARBA00006763"/>
    </source>
</evidence>
<dbReference type="GO" id="GO:0016799">
    <property type="term" value="F:hydrolase activity, hydrolyzing N-glycosyl compounds"/>
    <property type="evidence" value="ECO:0007669"/>
    <property type="project" value="TreeGrafter"/>
</dbReference>
<dbReference type="OrthoDB" id="9801098at2"/>
<evidence type="ECO:0000313" key="5">
    <source>
        <dbReference type="Proteomes" id="UP000336646"/>
    </source>
</evidence>
<dbReference type="GO" id="GO:0005829">
    <property type="term" value="C:cytosol"/>
    <property type="evidence" value="ECO:0007669"/>
    <property type="project" value="TreeGrafter"/>
</dbReference>
<protein>
    <submittedName>
        <fullName evidence="4">TIGR00730 family Rossman fold protein</fullName>
    </submittedName>
</protein>
<proteinExistence type="inferred from homology"/>
<dbReference type="PANTHER" id="PTHR31223:SF70">
    <property type="entry name" value="LOG FAMILY PROTEIN YJL055W"/>
    <property type="match status" value="1"/>
</dbReference>
<dbReference type="InterPro" id="IPR031100">
    <property type="entry name" value="LOG_fam"/>
</dbReference>
<dbReference type="RefSeq" id="WP_144773401.1">
    <property type="nucleotide sequence ID" value="NZ_JALXLQ010000020.1"/>
</dbReference>
<dbReference type="AlphaFoldDB" id="A0A6C1TW37"/>
<feature type="domain" description="Nudix hydrolase" evidence="3">
    <location>
        <begin position="4"/>
        <end position="138"/>
    </location>
</feature>